<keyword evidence="2" id="KW-1185">Reference proteome</keyword>
<sequence length="69" mass="8056">MFCSLHSTRDSNKDIVVFGEIKKIPTFLEEYLGFHHDQLALSTLILILYPLALASLFIYFIGHLNFQRR</sequence>
<dbReference type="Proteomes" id="UP001163603">
    <property type="component" value="Chromosome 10"/>
</dbReference>
<reference evidence="2" key="1">
    <citation type="journal article" date="2023" name="G3 (Bethesda)">
        <title>Genome assembly and association tests identify interacting loci associated with vigor, precocity, and sex in interspecific pistachio rootstocks.</title>
        <authorList>
            <person name="Palmer W."/>
            <person name="Jacygrad E."/>
            <person name="Sagayaradj S."/>
            <person name="Cavanaugh K."/>
            <person name="Han R."/>
            <person name="Bertier L."/>
            <person name="Beede B."/>
            <person name="Kafkas S."/>
            <person name="Golino D."/>
            <person name="Preece J."/>
            <person name="Michelmore R."/>
        </authorList>
    </citation>
    <scope>NUCLEOTIDE SEQUENCE [LARGE SCALE GENOMIC DNA]</scope>
</reference>
<evidence type="ECO:0000313" key="1">
    <source>
        <dbReference type="EMBL" id="KAJ0025571.1"/>
    </source>
</evidence>
<dbReference type="EMBL" id="CM047745">
    <property type="protein sequence ID" value="KAJ0025571.1"/>
    <property type="molecule type" value="Genomic_DNA"/>
</dbReference>
<gene>
    <name evidence="1" type="ORF">Pint_07551</name>
</gene>
<accession>A0ACC0XVQ7</accession>
<comment type="caution">
    <text evidence="1">The sequence shown here is derived from an EMBL/GenBank/DDBJ whole genome shotgun (WGS) entry which is preliminary data.</text>
</comment>
<name>A0ACC0XVQ7_9ROSI</name>
<organism evidence="1 2">
    <name type="scientific">Pistacia integerrima</name>
    <dbReference type="NCBI Taxonomy" id="434235"/>
    <lineage>
        <taxon>Eukaryota</taxon>
        <taxon>Viridiplantae</taxon>
        <taxon>Streptophyta</taxon>
        <taxon>Embryophyta</taxon>
        <taxon>Tracheophyta</taxon>
        <taxon>Spermatophyta</taxon>
        <taxon>Magnoliopsida</taxon>
        <taxon>eudicotyledons</taxon>
        <taxon>Gunneridae</taxon>
        <taxon>Pentapetalae</taxon>
        <taxon>rosids</taxon>
        <taxon>malvids</taxon>
        <taxon>Sapindales</taxon>
        <taxon>Anacardiaceae</taxon>
        <taxon>Pistacia</taxon>
    </lineage>
</organism>
<protein>
    <submittedName>
        <fullName evidence="1">Uncharacterized protein</fullName>
    </submittedName>
</protein>
<proteinExistence type="predicted"/>
<evidence type="ECO:0000313" key="2">
    <source>
        <dbReference type="Proteomes" id="UP001163603"/>
    </source>
</evidence>